<dbReference type="Pfam" id="PF00550">
    <property type="entry name" value="PP-binding"/>
    <property type="match status" value="3"/>
</dbReference>
<evidence type="ECO:0000256" key="5">
    <source>
        <dbReference type="SAM" id="MobiDB-lite"/>
    </source>
</evidence>
<dbReference type="Gene3D" id="3.30.559.30">
    <property type="entry name" value="Nonribosomal peptide synthetase, condensation domain"/>
    <property type="match status" value="4"/>
</dbReference>
<dbReference type="InterPro" id="IPR042099">
    <property type="entry name" value="ANL_N_sf"/>
</dbReference>
<dbReference type="SUPFAM" id="SSF47336">
    <property type="entry name" value="ACP-like"/>
    <property type="match status" value="3"/>
</dbReference>
<dbReference type="CDD" id="cd19531">
    <property type="entry name" value="LCL_NRPS-like"/>
    <property type="match status" value="4"/>
</dbReference>
<dbReference type="Pfam" id="PF00668">
    <property type="entry name" value="Condensation"/>
    <property type="match status" value="4"/>
</dbReference>
<dbReference type="SUPFAM" id="SSF56801">
    <property type="entry name" value="Acetyl-CoA synthetase-like"/>
    <property type="match status" value="4"/>
</dbReference>
<dbReference type="Gene3D" id="3.40.50.12780">
    <property type="entry name" value="N-terminal domain of ligase-like"/>
    <property type="match status" value="1"/>
</dbReference>
<dbReference type="PANTHER" id="PTHR45527:SF1">
    <property type="entry name" value="FATTY ACID SYNTHASE"/>
    <property type="match status" value="1"/>
</dbReference>
<dbReference type="InterPro" id="IPR025110">
    <property type="entry name" value="AMP-bd_C"/>
</dbReference>
<dbReference type="Gene3D" id="3.30.300.30">
    <property type="match status" value="3"/>
</dbReference>
<dbReference type="SMART" id="SM00823">
    <property type="entry name" value="PKS_PP"/>
    <property type="match status" value="3"/>
</dbReference>
<sequence>MSNELSKRIANLSPEKRAELLKKMAAQKSAPGNAVRGLIPVQDRSRPLPLSFAQQRMWFMDQLDPGSPLFNVPMAVRLEGPLDVDLLERALREVVRRHEVLRTTFRESASGPVLVISPEPVFTLERQELTGAAPDEAWRVAREAAARPFDLAQGPLLRALLLTSGPNEHLLVVVLHHIISDGWSMTLLVREVAVLYGAFAKGLPAALPELGVQYADFGVWQREWLQGPRLEKQLDFWKQQLAGVPSALELPTDHPRPAIRDGRGARQDVHLPRELMDAMKALAQQEGASLFMVLLAGWQVLMSRYTGQEDVTVGSPMAGRTRGEVEGLIGLFVNVQVLRTQVEGSASFRSLLRQVRDRVLGAQEHQDLPIERLVEELRPERIQGRTPFFQVMLTFQASFRGAAVVEGVKLEALELDTHTAKFDLTLQVLETEQGLKGYLEYATDIYTAPTVARMAGHLRVLLQGAVTRPDETATRLPLLTDAERQQVLVEWNDTDVALPAELGVAERFAAQARLTPDALAVVAPGEAPLTYGELDAQANQLAHHLRSLGVGPEVLVGVCLERTPRLLVALLGILKAGGAYVPLDPSYPADRLAMMVSASRMSLLLTQQSLEGTVEAPGLPRYLLDAEAPARAGLSTEAPARTAQPENLAYVVFTSGSTGAPKGVMVSHRNWANAYLGWERSYALKEQCRNHLQMASFSFDVFGGDLSRALCSGGKLVLCPREWLLEPQKLHALMKAEDVDCAEFVPAVLRGLLQHLEETGQRLEALRLLTAGSDAWYVNEYLRVRKVLGEKTRLINSYGISETTIDSTWFESDALEAGDNRLLPIGKPFANVRIHVLDAALRPVPVGVASELYIGGEGVTRGYCHRPELTAERFVPDPYGAPGSRLYRSGDRARYLADGNIEFLGRADTQVKLRGFRVELGEIESVLGKHPAVRTAVVLVRENPRRLIAYVVAPEDTTSVELRDFLREQLPEYMVPAAFVVMDALPLTPNGKVDRKALPTPDGAQEAAHFVAPRTQTEELLAQVWAQVLGVTRVGAEDNFFDLGGHSLLATQLVARVRAALDVELPLRALFEAPTVAKLAERVQQASTAARLPPLTRTRAEGPQPLSFAQQRLWFLDQLAPDDASYNLPAALRLSGRLDVEALRRAFEALVQRHEALRTTFFEQEGQPFQRIHAPSTWALPVEDLSALDAAASEAETVRLATREARQPFHLVHGPLLRTSLLRLSEETHVLLVTMHHIVSDAWSMGVLVKELAAGYAAFSEGKEPSLPPLPVQYADFAAWQRQWLQGEVLETQLGYWKHQLAGAPSALELPTDRPRPPVQSRRGATVPVNIPAALTRSLRGLAQREGATPFMLLLAAFQLLLSRYSAQDDVSVGSPIAGRTHAEAEGLIGFFVNTLVLRARMQPEDSFRKLLAQIRGTTLAAYEHQHVPFEKLVEVLQPSRDLSRSPLFQVMFVLQNAPAEALRVPGLSFQPVPLEGNSARFDLALTLFEVPQGLTGFLEYSSDLFDAATVQRLMSHYGVLLEAIARQPDASIASLPLMTATEQQQLLVEWNETDVEFPSDTCIHHVVAEQARRAPDAVAVRMGERSLTYAGLDAWAHQLAVQLHAAGVSRGDRVAVLAERSPELVAGLLATLKVGAAYVPISPGVPPERLAFMLEDSAASVLLTQQHLRASLPALSARVFSLEAEAVIPRAPLPVQSVGAEDLAYVIYTSGSTGRPKGVAVHHRGLMNLVAWHQRTYSLAPSDRTALTAGVAFDASTWEVWPSLASGASLVVPPDAVRAEPSQLLRWLATEAITTCFMPTPLAEAVLREEWPKPMALRALLTGGDALHHGPPASVPATLFNHYGPTESTVVATFTPVAATARDDGTRPPIGRPIANTRTYVLDSHLRPVPVGVPGELFLASEGLAWGYLGQPALSAERFIPHPFASAPGARLYRTGDVVRWRADGHLDYLQRLDFQVKVRGFRIELGEIEASLLAHASVHEAVVLAREDVPGDKRLVAYLVAVAGETLDTAVLRAFLKERLPEYMVPSAFLALEALPLNANGKLDRKALPAPDASPLADFVAPRNPTEEKLSEVFALVLRREQVSIHDDFFALGGHSLLATQLISRVRSTLGVELPLRALFEAPTVAALAERLSANTSNLRLPPLTRIRTEGATPLSFAQQRLWLLDQLSPGDVSYNIPTALRLTGRVDVESLRRAFEALVARHETLRTTLVQHQGQPAQHIHAPMAWTLPLLDVSSLPEVQREAEARSLANQEAQRPFNLEAGPLLRTALVRLSEETHFLLVTMHHIVSDGWSMGVLVREVTALYAAIQTGQEPALAPLPVQYADYATWQRDWLQGETLDAQLGYWKEKLAGAPSALELLTDHPRPPVQSHRGATVPVQLSLPVSNALKTLAQREGATPFMTLLAGFQVLLSRYSGQDDISVGSPIAGRTQAETEGLIGFFVNTLVLRTRLSPEASFQQVLAQVRGTTLAAYEHQHLPFEKLVEAIQPVRDPSRSPLFQVMFTLQNTPIEDLRVPGLSFQQVATETRSAKFDLTLLLQDSPQGFVGNLEYSTALFERSTVERMAAHLRTLLEAVAAKPEQSVAELPLLGAEERQRLLVDWNDTAVASPMDVPVHVHFAHQARRTPGAVALVQGDTTLTYARLDARANQLAHHLRALGITPGARVGLAVERSFDLIVALLAILKAGAAFVPVDRNAPVERITALLEDADVEVVLTHQPFASLLPATGTRVWLDAQQEVLAALPTHAPDVYVDGESLAYVMFTSGSTGRPKGVCVPHRGITRLVLGNTFMRFGPEEVWLQFAPVAFDASTLEIWGALLHGAKLVLAPPHALTLEELTTLVRQHRVTTLWLTTALFEQMALHQGEALAAVPQVMTGGEVMPWARMRAHLPRLAAGSTLVHAYGPTENTTFSTTLSLHRDTVVDGPVSIGRPISNATAYVLDAHLRPVPVGVAGEVYVGGPGLAWGYLHRPDLTAERFVPHPFATVSGERLYRTGDKARWLEDGTLDFLGRVDFQVKVRGFRIELGEIETSLRAATGVNEAVVVARGSDGDKRLVGYVTALEGHSLDTGVLKAHLKQHLPEYMVPSVLLVLEALPLNANGKVDRKALPEPGDAPRASAFVAPRNATEEMLAACFSEVLRVERVGVQDDFFALGGHSLLATQLVSRVRAAFGVELPLRALFEAPTVEALAKRLEGAQRSPHQAPPLRPTLHGEVIPLSFAQQRLWLLDQLKPGDVSYNIPTALRLTGRVDVESLRRAFEALVARHETLRTTLVQHQGEPAQHIHAPMAWTLPLLDVSSLPEVQREAEARSFANQEAQRSFDLEAGPLLRTALVRLSGEEHLLLVTMHHIVSDGWSMSVLVRELAAFYEALSTGRTPSLPALPMQYADFSTWQREWLQGEALDTQIGYWKQQLSGAPAALELPTDRPRPPTQSHRGSTVPVRLSLPVSEALKALSQREGATPFMTLLAAFQVLLSRYAGQDDISVGSPIAGRTQEETEGLIGFFVNTLVLRAHLKPQSTFRELLAQVRGTTLAAYEHQHLPFEKLVEAVHHSRDLSRSALFQAMFSLQNTPSEALRLPGLSFQPVEVDTRSSKFDLTLSLQESPQGFVGALTYATDLFDASSIQRMAGHLGVLLEAIAAKPDTTLANLPLLTDTERQQLLVGWNGPRVDFARDTCIHDAFAAQARLTPDALAVVCRDEQLTFRELDARA</sequence>
<dbReference type="GO" id="GO:0003824">
    <property type="term" value="F:catalytic activity"/>
    <property type="evidence" value="ECO:0007669"/>
    <property type="project" value="InterPro"/>
</dbReference>
<dbReference type="CDD" id="cd05930">
    <property type="entry name" value="A_NRPS"/>
    <property type="match status" value="1"/>
</dbReference>
<dbReference type="Pfam" id="PF13193">
    <property type="entry name" value="AMP-binding_C"/>
    <property type="match status" value="3"/>
</dbReference>
<name>A0A3A8PEL5_9BACT</name>
<feature type="domain" description="Carrier" evidence="6">
    <location>
        <begin position="3119"/>
        <end position="3194"/>
    </location>
</feature>
<dbReference type="PROSITE" id="PS00012">
    <property type="entry name" value="PHOSPHOPANTETHEINE"/>
    <property type="match status" value="3"/>
</dbReference>
<dbReference type="InterPro" id="IPR045851">
    <property type="entry name" value="AMP-bd_C_sf"/>
</dbReference>
<keyword evidence="3" id="KW-0596">Phosphopantetheine</keyword>
<dbReference type="Gene3D" id="1.10.1200.10">
    <property type="entry name" value="ACP-like"/>
    <property type="match status" value="3"/>
</dbReference>
<dbReference type="Gene3D" id="2.30.38.10">
    <property type="entry name" value="Luciferase, Domain 3"/>
    <property type="match status" value="3"/>
</dbReference>
<dbReference type="PROSITE" id="PS00455">
    <property type="entry name" value="AMP_BINDING"/>
    <property type="match status" value="3"/>
</dbReference>
<accession>A0A3A8PEL5</accession>
<dbReference type="PROSITE" id="PS50075">
    <property type="entry name" value="CARRIER"/>
    <property type="match status" value="3"/>
</dbReference>
<dbReference type="FunFam" id="3.40.50.12780:FF:000012">
    <property type="entry name" value="Non-ribosomal peptide synthetase"/>
    <property type="match status" value="3"/>
</dbReference>
<evidence type="ECO:0000259" key="6">
    <source>
        <dbReference type="PROSITE" id="PS50075"/>
    </source>
</evidence>
<feature type="non-terminal residue" evidence="7">
    <location>
        <position position="3705"/>
    </location>
</feature>
<dbReference type="InterPro" id="IPR020806">
    <property type="entry name" value="PKS_PP-bd"/>
</dbReference>
<dbReference type="FunFam" id="3.40.50.980:FF:000001">
    <property type="entry name" value="Non-ribosomal peptide synthetase"/>
    <property type="match status" value="3"/>
</dbReference>
<dbReference type="Pfam" id="PF00501">
    <property type="entry name" value="AMP-binding"/>
    <property type="match status" value="3"/>
</dbReference>
<evidence type="ECO:0000256" key="3">
    <source>
        <dbReference type="ARBA" id="ARBA00022450"/>
    </source>
</evidence>
<protein>
    <submittedName>
        <fullName evidence="7">Amino acid adenylation domain-containing protein</fullName>
    </submittedName>
</protein>
<dbReference type="Gene3D" id="3.30.559.10">
    <property type="entry name" value="Chloramphenicol acetyltransferase-like domain"/>
    <property type="match status" value="4"/>
</dbReference>
<dbReference type="FunFam" id="2.30.38.10:FF:000001">
    <property type="entry name" value="Non-ribosomal peptide synthetase PvdI"/>
    <property type="match status" value="3"/>
</dbReference>
<dbReference type="PANTHER" id="PTHR45527">
    <property type="entry name" value="NONRIBOSOMAL PEPTIDE SYNTHETASE"/>
    <property type="match status" value="1"/>
</dbReference>
<dbReference type="InterPro" id="IPR010071">
    <property type="entry name" value="AA_adenyl_dom"/>
</dbReference>
<organism evidence="7 8">
    <name type="scientific">Corallococcus llansteffanensis</name>
    <dbReference type="NCBI Taxonomy" id="2316731"/>
    <lineage>
        <taxon>Bacteria</taxon>
        <taxon>Pseudomonadati</taxon>
        <taxon>Myxococcota</taxon>
        <taxon>Myxococcia</taxon>
        <taxon>Myxococcales</taxon>
        <taxon>Cystobacterineae</taxon>
        <taxon>Myxococcaceae</taxon>
        <taxon>Corallococcus</taxon>
    </lineage>
</organism>
<dbReference type="NCBIfam" id="TIGR01733">
    <property type="entry name" value="AA-adenyl-dom"/>
    <property type="match status" value="3"/>
</dbReference>
<dbReference type="RefSeq" id="WP_120646036.1">
    <property type="nucleotide sequence ID" value="NZ_RAWB01000321.1"/>
</dbReference>
<evidence type="ECO:0000313" key="8">
    <source>
        <dbReference type="Proteomes" id="UP000272888"/>
    </source>
</evidence>
<dbReference type="InterPro" id="IPR006162">
    <property type="entry name" value="Ppantetheine_attach_site"/>
</dbReference>
<dbReference type="FunFam" id="3.30.559.10:FF:000012">
    <property type="entry name" value="Non-ribosomal peptide synthetase"/>
    <property type="match status" value="4"/>
</dbReference>
<comment type="similarity">
    <text evidence="2">Belongs to the ATP-dependent AMP-binding enzyme family.</text>
</comment>
<dbReference type="GO" id="GO:0031177">
    <property type="term" value="F:phosphopantetheine binding"/>
    <property type="evidence" value="ECO:0007669"/>
    <property type="project" value="InterPro"/>
</dbReference>
<evidence type="ECO:0000256" key="4">
    <source>
        <dbReference type="ARBA" id="ARBA00022553"/>
    </source>
</evidence>
<dbReference type="InterPro" id="IPR001242">
    <property type="entry name" value="Condensation_dom"/>
</dbReference>
<dbReference type="GO" id="GO:0043041">
    <property type="term" value="P:amino acid activation for nonribosomal peptide biosynthetic process"/>
    <property type="evidence" value="ECO:0007669"/>
    <property type="project" value="TreeGrafter"/>
</dbReference>
<dbReference type="FunFam" id="3.30.300.30:FF:000010">
    <property type="entry name" value="Enterobactin synthetase component F"/>
    <property type="match status" value="3"/>
</dbReference>
<dbReference type="Proteomes" id="UP000272888">
    <property type="component" value="Unassembled WGS sequence"/>
</dbReference>
<dbReference type="FunFam" id="1.10.1200.10:FF:000005">
    <property type="entry name" value="Nonribosomal peptide synthetase 1"/>
    <property type="match status" value="1"/>
</dbReference>
<comment type="cofactor">
    <cofactor evidence="1">
        <name>pantetheine 4'-phosphate</name>
        <dbReference type="ChEBI" id="CHEBI:47942"/>
    </cofactor>
</comment>
<comment type="caution">
    <text evidence="7">The sequence shown here is derived from an EMBL/GenBank/DDBJ whole genome shotgun (WGS) entry which is preliminary data.</text>
</comment>
<keyword evidence="8" id="KW-1185">Reference proteome</keyword>
<keyword evidence="4" id="KW-0597">Phosphoprotein</keyword>
<dbReference type="GO" id="GO:0044550">
    <property type="term" value="P:secondary metabolite biosynthetic process"/>
    <property type="evidence" value="ECO:0007669"/>
    <property type="project" value="UniProtKB-ARBA"/>
</dbReference>
<dbReference type="InterPro" id="IPR009081">
    <property type="entry name" value="PP-bd_ACP"/>
</dbReference>
<feature type="domain" description="Carrier" evidence="6">
    <location>
        <begin position="2063"/>
        <end position="2138"/>
    </location>
</feature>
<dbReference type="EMBL" id="RAWB01000321">
    <property type="protein sequence ID" value="RKH53740.1"/>
    <property type="molecule type" value="Genomic_DNA"/>
</dbReference>
<feature type="domain" description="Carrier" evidence="6">
    <location>
        <begin position="1012"/>
        <end position="1087"/>
    </location>
</feature>
<dbReference type="FunFam" id="1.10.1200.10:FF:000016">
    <property type="entry name" value="Non-ribosomal peptide synthase"/>
    <property type="match status" value="2"/>
</dbReference>
<dbReference type="GO" id="GO:0005829">
    <property type="term" value="C:cytosol"/>
    <property type="evidence" value="ECO:0007669"/>
    <property type="project" value="TreeGrafter"/>
</dbReference>
<gene>
    <name evidence="7" type="ORF">D7V93_26440</name>
</gene>
<dbReference type="InterPro" id="IPR023213">
    <property type="entry name" value="CAT-like_dom_sf"/>
</dbReference>
<proteinExistence type="inferred from homology"/>
<evidence type="ECO:0000313" key="7">
    <source>
        <dbReference type="EMBL" id="RKH53740.1"/>
    </source>
</evidence>
<dbReference type="GO" id="GO:0072330">
    <property type="term" value="P:monocarboxylic acid biosynthetic process"/>
    <property type="evidence" value="ECO:0007669"/>
    <property type="project" value="UniProtKB-ARBA"/>
</dbReference>
<dbReference type="CDD" id="cd12117">
    <property type="entry name" value="A_NRPS_Srf_like"/>
    <property type="match status" value="1"/>
</dbReference>
<evidence type="ECO:0000256" key="2">
    <source>
        <dbReference type="ARBA" id="ARBA00006432"/>
    </source>
</evidence>
<dbReference type="SUPFAM" id="SSF52777">
    <property type="entry name" value="CoA-dependent acyltransferases"/>
    <property type="match status" value="8"/>
</dbReference>
<dbReference type="Gene3D" id="3.40.50.980">
    <property type="match status" value="6"/>
</dbReference>
<dbReference type="NCBIfam" id="NF003417">
    <property type="entry name" value="PRK04813.1"/>
    <property type="match status" value="3"/>
</dbReference>
<feature type="region of interest" description="Disordered" evidence="5">
    <location>
        <begin position="3416"/>
        <end position="3435"/>
    </location>
</feature>
<dbReference type="InterPro" id="IPR020845">
    <property type="entry name" value="AMP-binding_CS"/>
</dbReference>
<reference evidence="8" key="1">
    <citation type="submission" date="2018-09" db="EMBL/GenBank/DDBJ databases">
        <authorList>
            <person name="Livingstone P.G."/>
            <person name="Whitworth D.E."/>
        </authorList>
    </citation>
    <scope>NUCLEOTIDE SEQUENCE [LARGE SCALE GENOMIC DNA]</scope>
    <source>
        <strain evidence="8">CA051B</strain>
    </source>
</reference>
<dbReference type="InterPro" id="IPR000873">
    <property type="entry name" value="AMP-dep_synth/lig_dom"/>
</dbReference>
<dbReference type="InterPro" id="IPR036736">
    <property type="entry name" value="ACP-like_sf"/>
</dbReference>
<evidence type="ECO:0000256" key="1">
    <source>
        <dbReference type="ARBA" id="ARBA00001957"/>
    </source>
</evidence>